<evidence type="ECO:0000313" key="1">
    <source>
        <dbReference type="EMBL" id="QDD68222.1"/>
    </source>
</evidence>
<reference evidence="1 4" key="2">
    <citation type="submission" date="2019-06" db="EMBL/GenBank/DDBJ databases">
        <title>A comparative analysis of the Nautiliaceae.</title>
        <authorList>
            <person name="Grosche A."/>
            <person name="Smedile F."/>
            <person name="Vetriani C."/>
        </authorList>
    </citation>
    <scope>NUCLEOTIDE SEQUENCE [LARGE SCALE GENOMIC DNA]</scope>
    <source>
        <strain evidence="1 4">TB6</strain>
        <plasmid evidence="1 4">unnamed1</plasmid>
    </source>
</reference>
<gene>
    <name evidence="1" type="ORF">C6V80_10225</name>
    <name evidence="2" type="ORF">EDC58_1951</name>
</gene>
<dbReference type="EMBL" id="RJVK01000006">
    <property type="protein sequence ID" value="ROR38736.1"/>
    <property type="molecule type" value="Genomic_DNA"/>
</dbReference>
<accession>A0AAJ4RB36</accession>
<evidence type="ECO:0000313" key="4">
    <source>
        <dbReference type="Proteomes" id="UP000298805"/>
    </source>
</evidence>
<keyword evidence="1" id="KW-0614">Plasmid</keyword>
<dbReference type="Proteomes" id="UP000298805">
    <property type="component" value="Plasmid unnamed1"/>
</dbReference>
<reference evidence="2 3" key="1">
    <citation type="submission" date="2018-11" db="EMBL/GenBank/DDBJ databases">
        <title>Genomic Encyclopedia of Type Strains, Phase IV (KMG-IV): sequencing the most valuable type-strain genomes for metagenomic binning, comparative biology and taxonomic classification.</title>
        <authorList>
            <person name="Goeker M."/>
        </authorList>
    </citation>
    <scope>NUCLEOTIDE SEQUENCE [LARGE SCALE GENOMIC DNA]</scope>
    <source>
        <strain evidence="2 3">DSM 27783</strain>
    </source>
</reference>
<dbReference type="Proteomes" id="UP000272781">
    <property type="component" value="Unassembled WGS sequence"/>
</dbReference>
<keyword evidence="4" id="KW-1185">Reference proteome</keyword>
<geneLocation type="plasmid" evidence="1 4">
    <name>unnamed1</name>
</geneLocation>
<sequence>MKKLLLISAVMSAFLYAKSDKPLSAEAEKFFYTQGYKVGYKDGYQKGYRDALLYAERKIKEYMAKIKAYEAGKYLIYKQKITYPEVYQVTDDNGNVRIVVKGCQIEKPLSPQDIVFIPTLPNGYEANAPMPNPPKYVEDSPVTNAIVNNELEAVPKLPKLPDDEKKIVFYEFPNTAFYRKVLNEANLVYSIDPKTKRLKVLFDSQKDALRFLKQHNFKLGKDYF</sequence>
<name>A0AAJ4RB36_9BACT</name>
<dbReference type="AlphaFoldDB" id="A0AAJ4RB36"/>
<organism evidence="2 3">
    <name type="scientific">Caminibacter pacificus</name>
    <dbReference type="NCBI Taxonomy" id="1424653"/>
    <lineage>
        <taxon>Bacteria</taxon>
        <taxon>Pseudomonadati</taxon>
        <taxon>Campylobacterota</taxon>
        <taxon>Epsilonproteobacteria</taxon>
        <taxon>Nautiliales</taxon>
        <taxon>Nautiliaceae</taxon>
        <taxon>Caminibacter</taxon>
    </lineage>
</organism>
<dbReference type="RefSeq" id="WP_123353322.1">
    <property type="nucleotide sequence ID" value="NZ_CP040940.1"/>
</dbReference>
<evidence type="ECO:0000313" key="3">
    <source>
        <dbReference type="Proteomes" id="UP000272781"/>
    </source>
</evidence>
<proteinExistence type="predicted"/>
<evidence type="ECO:0000313" key="2">
    <source>
        <dbReference type="EMBL" id="ROR38736.1"/>
    </source>
</evidence>
<dbReference type="EMBL" id="CP040940">
    <property type="protein sequence ID" value="QDD68222.1"/>
    <property type="molecule type" value="Genomic_DNA"/>
</dbReference>
<protein>
    <submittedName>
        <fullName evidence="2">Uncharacterized protein</fullName>
    </submittedName>
</protein>